<keyword evidence="6" id="KW-1185">Reference proteome</keyword>
<name>A0A2N6PHU0_9MICO</name>
<dbReference type="InterPro" id="IPR032808">
    <property type="entry name" value="DoxX"/>
</dbReference>
<gene>
    <name evidence="5" type="ORF">CJ198_07805</name>
</gene>
<keyword evidence="2" id="KW-0812">Transmembrane</keyword>
<sequence>MLSTLVRIGGRLALAPIFITGGFNAAKNPAGRPDKAAATIGTLREYVPAIPENDELVVRLNGIVQAAAGTALGLGVLPKASAAVLLASLVPTTIAGHDFWNETEPDKRAGQQLQFSKNAAIIGGLLSIIGSRR</sequence>
<evidence type="ECO:0000313" key="6">
    <source>
        <dbReference type="Proteomes" id="UP000235703"/>
    </source>
</evidence>
<evidence type="ECO:0000256" key="3">
    <source>
        <dbReference type="ARBA" id="ARBA00022989"/>
    </source>
</evidence>
<comment type="caution">
    <text evidence="5">The sequence shown here is derived from an EMBL/GenBank/DDBJ whole genome shotgun (WGS) entry which is preliminary data.</text>
</comment>
<dbReference type="AlphaFoldDB" id="A0A2N6PHU0"/>
<comment type="subcellular location">
    <subcellularLocation>
        <location evidence="1">Membrane</location>
        <topology evidence="1">Multi-pass membrane protein</topology>
    </subcellularLocation>
</comment>
<dbReference type="RefSeq" id="WP_102162054.1">
    <property type="nucleotide sequence ID" value="NZ_PNFZ01000003.1"/>
</dbReference>
<reference evidence="5 6" key="1">
    <citation type="submission" date="2017-09" db="EMBL/GenBank/DDBJ databases">
        <title>Bacterial strain isolated from the female urinary microbiota.</title>
        <authorList>
            <person name="Thomas-White K."/>
            <person name="Kumar N."/>
            <person name="Forster S."/>
            <person name="Putonti C."/>
            <person name="Lawley T."/>
            <person name="Wolfe A.J."/>
        </authorList>
    </citation>
    <scope>NUCLEOTIDE SEQUENCE [LARGE SCALE GENOMIC DNA]</scope>
    <source>
        <strain evidence="5 6">UMB0680</strain>
    </source>
</reference>
<dbReference type="OrthoDB" id="329282at2"/>
<dbReference type="Proteomes" id="UP000235703">
    <property type="component" value="Unassembled WGS sequence"/>
</dbReference>
<evidence type="ECO:0000256" key="2">
    <source>
        <dbReference type="ARBA" id="ARBA00022692"/>
    </source>
</evidence>
<dbReference type="Pfam" id="PF07681">
    <property type="entry name" value="DoxX"/>
    <property type="match status" value="1"/>
</dbReference>
<evidence type="ECO:0000256" key="1">
    <source>
        <dbReference type="ARBA" id="ARBA00004141"/>
    </source>
</evidence>
<dbReference type="EMBL" id="PNFZ01000003">
    <property type="protein sequence ID" value="PMB98258.1"/>
    <property type="molecule type" value="Genomic_DNA"/>
</dbReference>
<organism evidence="5 6">
    <name type="scientific">Brevibacterium luteolum</name>
    <dbReference type="NCBI Taxonomy" id="199591"/>
    <lineage>
        <taxon>Bacteria</taxon>
        <taxon>Bacillati</taxon>
        <taxon>Actinomycetota</taxon>
        <taxon>Actinomycetes</taxon>
        <taxon>Micrococcales</taxon>
        <taxon>Brevibacteriaceae</taxon>
        <taxon>Brevibacterium</taxon>
    </lineage>
</organism>
<evidence type="ECO:0000256" key="4">
    <source>
        <dbReference type="ARBA" id="ARBA00023136"/>
    </source>
</evidence>
<protein>
    <submittedName>
        <fullName evidence="5">DoxX family protein</fullName>
    </submittedName>
</protein>
<proteinExistence type="predicted"/>
<evidence type="ECO:0000313" key="5">
    <source>
        <dbReference type="EMBL" id="PMB98258.1"/>
    </source>
</evidence>
<dbReference type="GO" id="GO:0016020">
    <property type="term" value="C:membrane"/>
    <property type="evidence" value="ECO:0007669"/>
    <property type="project" value="UniProtKB-SubCell"/>
</dbReference>
<keyword evidence="4" id="KW-0472">Membrane</keyword>
<keyword evidence="3" id="KW-1133">Transmembrane helix</keyword>
<accession>A0A2N6PHU0</accession>